<proteinExistence type="predicted"/>
<dbReference type="Proteomes" id="UP001236663">
    <property type="component" value="Unassembled WGS sequence"/>
</dbReference>
<comment type="caution">
    <text evidence="1">The sequence shown here is derived from an EMBL/GenBank/DDBJ whole genome shotgun (WGS) entry which is preliminary data.</text>
</comment>
<organism evidence="1 2">
    <name type="scientific">Cyclobacterium jeungdonense</name>
    <dbReference type="NCBI Taxonomy" id="708087"/>
    <lineage>
        <taxon>Bacteria</taxon>
        <taxon>Pseudomonadati</taxon>
        <taxon>Bacteroidota</taxon>
        <taxon>Cytophagia</taxon>
        <taxon>Cytophagales</taxon>
        <taxon>Cyclobacteriaceae</taxon>
        <taxon>Cyclobacterium</taxon>
    </lineage>
</organism>
<name>A0ABT8C966_9BACT</name>
<protein>
    <submittedName>
        <fullName evidence="1">Uncharacterized protein</fullName>
    </submittedName>
</protein>
<reference evidence="2" key="1">
    <citation type="journal article" date="2019" name="Int. J. Syst. Evol. Microbiol.">
        <title>The Global Catalogue of Microorganisms (GCM) 10K type strain sequencing project: providing services to taxonomists for standard genome sequencing and annotation.</title>
        <authorList>
            <consortium name="The Broad Institute Genomics Platform"/>
            <consortium name="The Broad Institute Genome Sequencing Center for Infectious Disease"/>
            <person name="Wu L."/>
            <person name="Ma J."/>
        </authorList>
    </citation>
    <scope>NUCLEOTIDE SEQUENCE [LARGE SCALE GENOMIC DNA]</scope>
    <source>
        <strain evidence="2">CECT 7706</strain>
    </source>
</reference>
<gene>
    <name evidence="1" type="ORF">QWZ15_16060</name>
</gene>
<dbReference type="EMBL" id="JAUFQS010000026">
    <property type="protein sequence ID" value="MDN3689349.1"/>
    <property type="molecule type" value="Genomic_DNA"/>
</dbReference>
<accession>A0ABT8C966</accession>
<evidence type="ECO:0000313" key="1">
    <source>
        <dbReference type="EMBL" id="MDN3689349.1"/>
    </source>
</evidence>
<sequence>MQFSGLAKRALSEQGGCFSPYFYYKLTDLAVAIAFVGSLEGSGQDSVMSDAGRAFG</sequence>
<keyword evidence="2" id="KW-1185">Reference proteome</keyword>
<evidence type="ECO:0000313" key="2">
    <source>
        <dbReference type="Proteomes" id="UP001236663"/>
    </source>
</evidence>